<evidence type="ECO:0000313" key="3">
    <source>
        <dbReference type="Proteomes" id="UP000246740"/>
    </source>
</evidence>
<evidence type="ECO:0000313" key="2">
    <source>
        <dbReference type="EMBL" id="PWZ00105.1"/>
    </source>
</evidence>
<dbReference type="AlphaFoldDB" id="A0A317XP97"/>
<dbReference type="InParanoid" id="A0A317XP97"/>
<keyword evidence="3" id="KW-1185">Reference proteome</keyword>
<dbReference type="EMBL" id="KZ819193">
    <property type="protein sequence ID" value="PWZ00105.1"/>
    <property type="molecule type" value="Genomic_DNA"/>
</dbReference>
<dbReference type="Proteomes" id="UP000246740">
    <property type="component" value="Unassembled WGS sequence"/>
</dbReference>
<evidence type="ECO:0000256" key="1">
    <source>
        <dbReference type="SAM" id="SignalP"/>
    </source>
</evidence>
<reference evidence="2 3" key="1">
    <citation type="journal article" date="2018" name="Mol. Biol. Evol.">
        <title>Broad Genomic Sampling Reveals a Smut Pathogenic Ancestry of the Fungal Clade Ustilaginomycotina.</title>
        <authorList>
            <person name="Kijpornyongpan T."/>
            <person name="Mondo S.J."/>
            <person name="Barry K."/>
            <person name="Sandor L."/>
            <person name="Lee J."/>
            <person name="Lipzen A."/>
            <person name="Pangilinan J."/>
            <person name="LaButti K."/>
            <person name="Hainaut M."/>
            <person name="Henrissat B."/>
            <person name="Grigoriev I.V."/>
            <person name="Spatafora J.W."/>
            <person name="Aime M.C."/>
        </authorList>
    </citation>
    <scope>NUCLEOTIDE SEQUENCE [LARGE SCALE GENOMIC DNA]</scope>
    <source>
        <strain evidence="2 3">MCA 3645</strain>
    </source>
</reference>
<keyword evidence="1" id="KW-0732">Signal</keyword>
<name>A0A317XP97_9BASI</name>
<feature type="signal peptide" evidence="1">
    <location>
        <begin position="1"/>
        <end position="22"/>
    </location>
</feature>
<gene>
    <name evidence="2" type="ORF">BCV70DRAFT_105126</name>
</gene>
<organism evidence="2 3">
    <name type="scientific">Testicularia cyperi</name>
    <dbReference type="NCBI Taxonomy" id="1882483"/>
    <lineage>
        <taxon>Eukaryota</taxon>
        <taxon>Fungi</taxon>
        <taxon>Dikarya</taxon>
        <taxon>Basidiomycota</taxon>
        <taxon>Ustilaginomycotina</taxon>
        <taxon>Ustilaginomycetes</taxon>
        <taxon>Ustilaginales</taxon>
        <taxon>Anthracoideaceae</taxon>
        <taxon>Testicularia</taxon>
    </lineage>
</organism>
<feature type="chain" id="PRO_5016401816" description="Secreted protein" evidence="1">
    <location>
        <begin position="23"/>
        <end position="116"/>
    </location>
</feature>
<evidence type="ECO:0008006" key="4">
    <source>
        <dbReference type="Google" id="ProtNLM"/>
    </source>
</evidence>
<sequence>MRPSQFACRLTYLGPLCMRVLAQTTVTFDTITSFTGVPKGATVAVASRYRRPPCRVRASLRNTVLYSRTRAEMELDLANLSFPSFRSGTEVALFKLPYLPAQLLSGAFRGFGMGCP</sequence>
<accession>A0A317XP97</accession>
<protein>
    <recommendedName>
        <fullName evidence="4">Secreted protein</fullName>
    </recommendedName>
</protein>
<proteinExistence type="predicted"/>